<evidence type="ECO:0000256" key="4">
    <source>
        <dbReference type="ARBA" id="ARBA00022598"/>
    </source>
</evidence>
<dbReference type="SUPFAM" id="SSF53244">
    <property type="entry name" value="MurD-like peptide ligases, peptide-binding domain"/>
    <property type="match status" value="1"/>
</dbReference>
<comment type="function">
    <text evidence="13 19">Catalyzes the addition of meso-diaminopimelic acid to the nucleotide precursor UDP-N-acetylmuramoyl-L-alanyl-D-glutamate (UMAG) in the biosynthesis of bacterial cell-wall peptidoglycan.</text>
</comment>
<evidence type="ECO:0000256" key="12">
    <source>
        <dbReference type="ARBA" id="ARBA00050251"/>
    </source>
</evidence>
<feature type="binding site" evidence="19">
    <location>
        <begin position="109"/>
        <end position="115"/>
    </location>
    <ligand>
        <name>ATP</name>
        <dbReference type="ChEBI" id="CHEBI:30616"/>
    </ligand>
</feature>
<feature type="binding site" evidence="19">
    <location>
        <position position="384"/>
    </location>
    <ligand>
        <name>meso-2,6-diaminopimelate</name>
        <dbReference type="ChEBI" id="CHEBI:57791"/>
    </ligand>
</feature>
<feature type="binding site" evidence="19">
    <location>
        <position position="462"/>
    </location>
    <ligand>
        <name>meso-2,6-diaminopimelate</name>
        <dbReference type="ChEBI" id="CHEBI:57791"/>
    </ligand>
</feature>
<evidence type="ECO:0000259" key="22">
    <source>
        <dbReference type="Pfam" id="PF02875"/>
    </source>
</evidence>
<comment type="cofactor">
    <cofactor evidence="19">
        <name>Mg(2+)</name>
        <dbReference type="ChEBI" id="CHEBI:18420"/>
    </cofactor>
</comment>
<evidence type="ECO:0000256" key="6">
    <source>
        <dbReference type="ARBA" id="ARBA00022741"/>
    </source>
</evidence>
<dbReference type="InterPro" id="IPR018109">
    <property type="entry name" value="Folylpolyglutamate_synth_CS"/>
</dbReference>
<dbReference type="EMBL" id="LARY01000001">
    <property type="protein sequence ID" value="RDX03015.1"/>
    <property type="molecule type" value="Genomic_DNA"/>
</dbReference>
<keyword evidence="25" id="KW-1185">Reference proteome</keyword>
<comment type="PTM">
    <text evidence="19">Carboxylation is probably crucial for Mg(2+) binding and, consequently, for the gamma-phosphate positioning of ATP.</text>
</comment>
<comment type="caution">
    <text evidence="24">The sequence shown here is derived from an EMBL/GenBank/DDBJ whole genome shotgun (WGS) entry which is preliminary data.</text>
</comment>
<name>A0A3D8TVQ9_9LIST</name>
<evidence type="ECO:0000259" key="21">
    <source>
        <dbReference type="Pfam" id="PF01225"/>
    </source>
</evidence>
<feature type="short sequence motif" description="Meso-diaminopimelate recognition motif" evidence="19">
    <location>
        <begin position="408"/>
        <end position="411"/>
    </location>
</feature>
<dbReference type="InterPro" id="IPR013221">
    <property type="entry name" value="Mur_ligase_cen"/>
</dbReference>
<feature type="domain" description="Mur ligase central" evidence="23">
    <location>
        <begin position="107"/>
        <end position="312"/>
    </location>
</feature>
<evidence type="ECO:0000256" key="19">
    <source>
        <dbReference type="HAMAP-Rule" id="MF_00208"/>
    </source>
</evidence>
<keyword evidence="3 19" id="KW-0963">Cytoplasm</keyword>
<dbReference type="RefSeq" id="WP_240616016.1">
    <property type="nucleotide sequence ID" value="NZ_LARY01000001.1"/>
</dbReference>
<organism evidence="24 25">
    <name type="scientific">Listeria kieliensis</name>
    <dbReference type="NCBI Taxonomy" id="1621700"/>
    <lineage>
        <taxon>Bacteria</taxon>
        <taxon>Bacillati</taxon>
        <taxon>Bacillota</taxon>
        <taxon>Bacilli</taxon>
        <taxon>Bacillales</taxon>
        <taxon>Listeriaceae</taxon>
        <taxon>Listeria</taxon>
    </lineage>
</organism>
<dbReference type="InterPro" id="IPR000713">
    <property type="entry name" value="Mur_ligase_N"/>
</dbReference>
<dbReference type="Pfam" id="PF01225">
    <property type="entry name" value="Mur_ligase"/>
    <property type="match status" value="1"/>
</dbReference>
<dbReference type="UniPathway" id="UPA00219"/>
<comment type="similarity">
    <text evidence="2 19">Belongs to the MurCDEF family. MurE subfamily.</text>
</comment>
<comment type="caution">
    <text evidence="19">Lacks conserved residue(s) required for the propagation of feature annotation.</text>
</comment>
<keyword evidence="5 19" id="KW-0132">Cell division</keyword>
<dbReference type="GO" id="GO:0004326">
    <property type="term" value="F:tetrahydrofolylpolyglutamate synthase activity"/>
    <property type="evidence" value="ECO:0007669"/>
    <property type="project" value="InterPro"/>
</dbReference>
<dbReference type="NCBIfam" id="NF001126">
    <property type="entry name" value="PRK00139.1-4"/>
    <property type="match status" value="1"/>
</dbReference>
<dbReference type="AlphaFoldDB" id="A0A3D8TVQ9"/>
<dbReference type="NCBIfam" id="TIGR01085">
    <property type="entry name" value="murE"/>
    <property type="match status" value="1"/>
</dbReference>
<evidence type="ECO:0000313" key="24">
    <source>
        <dbReference type="EMBL" id="RDX03015.1"/>
    </source>
</evidence>
<dbReference type="Pfam" id="PF08245">
    <property type="entry name" value="Mur_ligase_M"/>
    <property type="match status" value="1"/>
</dbReference>
<dbReference type="EC" id="6.3.2.13" evidence="14 19"/>
<proteinExistence type="inferred from homology"/>
<dbReference type="GO" id="GO:0071555">
    <property type="term" value="P:cell wall organization"/>
    <property type="evidence" value="ECO:0007669"/>
    <property type="project" value="UniProtKB-KW"/>
</dbReference>
<comment type="subcellular location">
    <subcellularLocation>
        <location evidence="19 20">Cytoplasm</location>
    </subcellularLocation>
</comment>
<evidence type="ECO:0000256" key="13">
    <source>
        <dbReference type="ARBA" id="ARBA00056782"/>
    </source>
</evidence>
<feature type="binding site" evidence="19">
    <location>
        <begin position="151"/>
        <end position="152"/>
    </location>
    <ligand>
        <name>UDP-N-acetyl-alpha-D-muramoyl-L-alanyl-D-glutamate</name>
        <dbReference type="ChEBI" id="CHEBI:83900"/>
    </ligand>
</feature>
<dbReference type="InterPro" id="IPR036565">
    <property type="entry name" value="Mur-like_cat_sf"/>
</dbReference>
<feature type="binding site" evidence="19">
    <location>
        <position position="186"/>
    </location>
    <ligand>
        <name>UDP-N-acetyl-alpha-D-muramoyl-L-alanyl-D-glutamate</name>
        <dbReference type="ChEBI" id="CHEBI:83900"/>
    </ligand>
</feature>
<dbReference type="Gene3D" id="3.40.1190.10">
    <property type="entry name" value="Mur-like, catalytic domain"/>
    <property type="match status" value="1"/>
</dbReference>
<evidence type="ECO:0000259" key="23">
    <source>
        <dbReference type="Pfam" id="PF08245"/>
    </source>
</evidence>
<comment type="catalytic activity">
    <reaction evidence="12 19">
        <text>UDP-N-acetyl-alpha-D-muramoyl-L-alanyl-D-glutamate + meso-2,6-diaminopimelate + ATP = UDP-N-acetyl-alpha-D-muramoyl-L-alanyl-gamma-D-glutamyl-meso-2,6-diaminopimelate + ADP + phosphate + H(+)</text>
        <dbReference type="Rhea" id="RHEA:23676"/>
        <dbReference type="ChEBI" id="CHEBI:15378"/>
        <dbReference type="ChEBI" id="CHEBI:30616"/>
        <dbReference type="ChEBI" id="CHEBI:43474"/>
        <dbReference type="ChEBI" id="CHEBI:57791"/>
        <dbReference type="ChEBI" id="CHEBI:83900"/>
        <dbReference type="ChEBI" id="CHEBI:83905"/>
        <dbReference type="ChEBI" id="CHEBI:456216"/>
        <dbReference type="EC" id="6.3.2.13"/>
    </reaction>
</comment>
<dbReference type="SUPFAM" id="SSF63418">
    <property type="entry name" value="MurE/MurF N-terminal domain"/>
    <property type="match status" value="1"/>
</dbReference>
<dbReference type="HAMAP" id="MF_00208">
    <property type="entry name" value="MurE"/>
    <property type="match status" value="1"/>
</dbReference>
<reference evidence="25" key="1">
    <citation type="submission" date="2015-04" db="EMBL/GenBank/DDBJ databases">
        <authorList>
            <person name="Schardt J."/>
            <person name="Mueller-Herbst S."/>
            <person name="Scherer S."/>
            <person name="Huptas C."/>
        </authorList>
    </citation>
    <scope>NUCLEOTIDE SEQUENCE [LARGE SCALE GENOMIC DNA]</scope>
    <source>
        <strain evidence="25">Kiel-L1</strain>
    </source>
</reference>
<comment type="pathway">
    <text evidence="1 19 20">Cell wall biogenesis; peptidoglycan biosynthesis.</text>
</comment>
<evidence type="ECO:0000256" key="14">
    <source>
        <dbReference type="ARBA" id="ARBA00066633"/>
    </source>
</evidence>
<feature type="binding site" evidence="19">
    <location>
        <position position="178"/>
    </location>
    <ligand>
        <name>UDP-N-acetyl-alpha-D-muramoyl-L-alanyl-D-glutamate</name>
        <dbReference type="ChEBI" id="CHEBI:83900"/>
    </ligand>
</feature>
<evidence type="ECO:0000256" key="2">
    <source>
        <dbReference type="ARBA" id="ARBA00005898"/>
    </source>
</evidence>
<dbReference type="FunFam" id="3.90.190.20:FF:000006">
    <property type="entry name" value="UDP-N-acetylmuramoyl-L-alanyl-D-glutamate--2,6-diaminopimelate ligase"/>
    <property type="match status" value="1"/>
</dbReference>
<dbReference type="InterPro" id="IPR035911">
    <property type="entry name" value="MurE/MurF_N"/>
</dbReference>
<feature type="binding site" evidence="19">
    <location>
        <begin position="408"/>
        <end position="411"/>
    </location>
    <ligand>
        <name>meso-2,6-diaminopimelate</name>
        <dbReference type="ChEBI" id="CHEBI:57791"/>
    </ligand>
</feature>
<dbReference type="PANTHER" id="PTHR23135:SF4">
    <property type="entry name" value="UDP-N-ACETYLMURAMOYL-L-ALANYL-D-GLUTAMATE--2,6-DIAMINOPIMELATE LIGASE MURE HOMOLOG, CHLOROPLASTIC"/>
    <property type="match status" value="1"/>
</dbReference>
<keyword evidence="19" id="KW-0460">Magnesium</keyword>
<keyword evidence="7 19" id="KW-0067">ATP-binding</keyword>
<evidence type="ECO:0000256" key="7">
    <source>
        <dbReference type="ARBA" id="ARBA00022840"/>
    </source>
</evidence>
<feature type="domain" description="Mur ligase N-terminal catalytic" evidence="21">
    <location>
        <begin position="24"/>
        <end position="95"/>
    </location>
</feature>
<feature type="binding site" evidence="19">
    <location>
        <position position="184"/>
    </location>
    <ligand>
        <name>UDP-N-acetyl-alpha-D-muramoyl-L-alanyl-D-glutamate</name>
        <dbReference type="ChEBI" id="CHEBI:83900"/>
    </ligand>
</feature>
<keyword evidence="9 19" id="KW-0573">Peptidoglycan synthesis</keyword>
<feature type="domain" description="Mur ligase C-terminal" evidence="22">
    <location>
        <begin position="335"/>
        <end position="460"/>
    </location>
</feature>
<dbReference type="Gene3D" id="3.40.1390.10">
    <property type="entry name" value="MurE/MurF, N-terminal domain"/>
    <property type="match status" value="1"/>
</dbReference>
<evidence type="ECO:0000313" key="25">
    <source>
        <dbReference type="Proteomes" id="UP000257055"/>
    </source>
</evidence>
<evidence type="ECO:0000256" key="1">
    <source>
        <dbReference type="ARBA" id="ARBA00004752"/>
    </source>
</evidence>
<feature type="binding site" evidence="19">
    <location>
        <position position="458"/>
    </location>
    <ligand>
        <name>meso-2,6-diaminopimelate</name>
        <dbReference type="ChEBI" id="CHEBI:57791"/>
    </ligand>
</feature>
<dbReference type="Pfam" id="PF02875">
    <property type="entry name" value="Mur_ligase_C"/>
    <property type="match status" value="1"/>
</dbReference>
<dbReference type="GO" id="GO:0005737">
    <property type="term" value="C:cytoplasm"/>
    <property type="evidence" value="ECO:0007669"/>
    <property type="project" value="UniProtKB-SubCell"/>
</dbReference>
<dbReference type="PROSITE" id="PS01011">
    <property type="entry name" value="FOLYLPOLYGLU_SYNT_1"/>
    <property type="match status" value="1"/>
</dbReference>
<accession>A0A3D8TVQ9</accession>
<evidence type="ECO:0000256" key="20">
    <source>
        <dbReference type="RuleBase" id="RU004135"/>
    </source>
</evidence>
<keyword evidence="8 19" id="KW-0133">Cell shape</keyword>
<dbReference type="GO" id="GO:0008360">
    <property type="term" value="P:regulation of cell shape"/>
    <property type="evidence" value="ECO:0007669"/>
    <property type="project" value="UniProtKB-KW"/>
</dbReference>
<protein>
    <recommendedName>
        <fullName evidence="15 19">UDP-N-acetylmuramoyl-L-alanyl-D-glutamate--2,6-diaminopimelate ligase</fullName>
        <ecNumber evidence="14 19">6.3.2.13</ecNumber>
    </recommendedName>
    <alternativeName>
        <fullName evidence="16 19">Meso-A2pm-adding enzyme</fullName>
    </alternativeName>
    <alternativeName>
        <fullName evidence="17 19">Meso-diaminopimelate-adding enzyme</fullName>
    </alternativeName>
    <alternativeName>
        <fullName evidence="18 19">UDP-MurNAc-L-Ala-D-Glu:meso-diaminopimelate ligase</fullName>
    </alternativeName>
    <alternativeName>
        <fullName evidence="19">UDP-MurNAc-tripeptide synthetase</fullName>
    </alternativeName>
    <alternativeName>
        <fullName evidence="19">UDP-N-acetylmuramyl-tripeptide synthetase</fullName>
    </alternativeName>
</protein>
<keyword evidence="11 19" id="KW-0961">Cell wall biogenesis/degradation</keyword>
<dbReference type="PANTHER" id="PTHR23135">
    <property type="entry name" value="MUR LIGASE FAMILY MEMBER"/>
    <property type="match status" value="1"/>
</dbReference>
<evidence type="ECO:0000256" key="3">
    <source>
        <dbReference type="ARBA" id="ARBA00022490"/>
    </source>
</evidence>
<dbReference type="Proteomes" id="UP000257055">
    <property type="component" value="Unassembled WGS sequence"/>
</dbReference>
<dbReference type="NCBIfam" id="NF001124">
    <property type="entry name" value="PRK00139.1-2"/>
    <property type="match status" value="1"/>
</dbReference>
<dbReference type="GO" id="GO:0051301">
    <property type="term" value="P:cell division"/>
    <property type="evidence" value="ECO:0007669"/>
    <property type="project" value="UniProtKB-KW"/>
</dbReference>
<evidence type="ECO:0000256" key="8">
    <source>
        <dbReference type="ARBA" id="ARBA00022960"/>
    </source>
</evidence>
<evidence type="ECO:0000256" key="18">
    <source>
        <dbReference type="ARBA" id="ARBA00081560"/>
    </source>
</evidence>
<dbReference type="InterPro" id="IPR004101">
    <property type="entry name" value="Mur_ligase_C"/>
</dbReference>
<dbReference type="GO" id="GO:0000287">
    <property type="term" value="F:magnesium ion binding"/>
    <property type="evidence" value="ECO:0007669"/>
    <property type="project" value="UniProtKB-UniRule"/>
</dbReference>
<dbReference type="GO" id="GO:0005524">
    <property type="term" value="F:ATP binding"/>
    <property type="evidence" value="ECO:0007669"/>
    <property type="project" value="UniProtKB-UniRule"/>
</dbReference>
<dbReference type="GO" id="GO:0008765">
    <property type="term" value="F:UDP-N-acetylmuramoylalanyl-D-glutamate-2,6-diaminopimelate ligase activity"/>
    <property type="evidence" value="ECO:0007669"/>
    <property type="project" value="UniProtKB-UniRule"/>
</dbReference>
<keyword evidence="4 19" id="KW-0436">Ligase</keyword>
<evidence type="ECO:0000256" key="10">
    <source>
        <dbReference type="ARBA" id="ARBA00023306"/>
    </source>
</evidence>
<keyword evidence="10 19" id="KW-0131">Cell cycle</keyword>
<evidence type="ECO:0000256" key="9">
    <source>
        <dbReference type="ARBA" id="ARBA00022984"/>
    </source>
</evidence>
<evidence type="ECO:0000256" key="11">
    <source>
        <dbReference type="ARBA" id="ARBA00023316"/>
    </source>
</evidence>
<dbReference type="InterPro" id="IPR005761">
    <property type="entry name" value="UDP-N-AcMur-Glu-dNH2Pim_ligase"/>
</dbReference>
<gene>
    <name evidence="19" type="primary">murE</name>
    <name evidence="24" type="ORF">UR08_02135</name>
</gene>
<sequence length="490" mass="54228">MKLEKLLSVLPLYYGAQDLPEIEIEKIEQDSREVAPGTLFVCIDGEVIDGHQFAKVAEEKGATLILAEREVPVSIPVIRVQDTKRALALLADHFYGSPSQQMRMIGVTGTNGKTTVTHLIDQILRTHGEKTGLIGTMYMRIAERTIETKNTTPGSLTLQQVFSDMKQARVTSVTMEVSSHALVQGRVHGTDFDVAVFTNLSQDHLDYHKTMEAYAHAKSLLFAQLGNKFQKEAPKMAVLNADDPASETMREATAVPVITYGIDHDADFRAKNIEITSKGSTFDLVSKTGVQKVHIQMIGKFSIYNVLAALATSFVLQIPEKEAIQTLGEVKGVSGRFELVHAGQDFPVIVDYAHTPDGLLNVLETVDEFAKKRVFVVVGCGGDRDKGKRPKMAKIAVDYATDPIFTSDNPRTEDPRTIIRDMEKGVEGKEYVVRVNRREAIQYAVEQAEAGDVILIAGKGHEDYQIIGTEKIDFDDRVEARLAIEKKLEL</sequence>
<dbReference type="SUPFAM" id="SSF53623">
    <property type="entry name" value="MurD-like peptide ligases, catalytic domain"/>
    <property type="match status" value="1"/>
</dbReference>
<evidence type="ECO:0000256" key="5">
    <source>
        <dbReference type="ARBA" id="ARBA00022618"/>
    </source>
</evidence>
<keyword evidence="6 19" id="KW-0547">Nucleotide-binding</keyword>
<evidence type="ECO:0000256" key="16">
    <source>
        <dbReference type="ARBA" id="ARBA00075482"/>
    </source>
</evidence>
<dbReference type="Gene3D" id="3.90.190.20">
    <property type="entry name" value="Mur ligase, C-terminal domain"/>
    <property type="match status" value="1"/>
</dbReference>
<dbReference type="InterPro" id="IPR036615">
    <property type="entry name" value="Mur_ligase_C_dom_sf"/>
</dbReference>
<evidence type="ECO:0000256" key="15">
    <source>
        <dbReference type="ARBA" id="ARBA00072883"/>
    </source>
</evidence>
<evidence type="ECO:0000256" key="17">
    <source>
        <dbReference type="ARBA" id="ARBA00076158"/>
    </source>
</evidence>
<feature type="modified residue" description="N6-carboxylysine" evidence="19">
    <location>
        <position position="218"/>
    </location>
</feature>
<feature type="binding site" evidence="19">
    <location>
        <position position="31"/>
    </location>
    <ligand>
        <name>UDP-N-acetyl-alpha-D-muramoyl-L-alanyl-D-glutamate</name>
        <dbReference type="ChEBI" id="CHEBI:83900"/>
    </ligand>
</feature>
<feature type="binding site" evidence="19">
    <location>
        <position position="150"/>
    </location>
    <ligand>
        <name>UDP-N-acetyl-alpha-D-muramoyl-L-alanyl-D-glutamate</name>
        <dbReference type="ChEBI" id="CHEBI:83900"/>
    </ligand>
</feature>
<dbReference type="GO" id="GO:0009252">
    <property type="term" value="P:peptidoglycan biosynthetic process"/>
    <property type="evidence" value="ECO:0007669"/>
    <property type="project" value="UniProtKB-UniRule"/>
</dbReference>